<evidence type="ECO:0000256" key="5">
    <source>
        <dbReference type="ARBA" id="ARBA00022821"/>
    </source>
</evidence>
<evidence type="ECO:0000256" key="7">
    <source>
        <dbReference type="SAM" id="Coils"/>
    </source>
</evidence>
<dbReference type="EnsemblPlants" id="LPERR05G11380.2">
    <property type="protein sequence ID" value="LPERR05G11380.2"/>
    <property type="gene ID" value="LPERR05G11380"/>
</dbReference>
<dbReference type="eggNOG" id="KOG4658">
    <property type="taxonomic scope" value="Eukaryota"/>
</dbReference>
<keyword evidence="3" id="KW-0677">Repeat</keyword>
<dbReference type="Pfam" id="PF00931">
    <property type="entry name" value="NB-ARC"/>
    <property type="match status" value="1"/>
</dbReference>
<reference evidence="12 13" key="2">
    <citation type="submission" date="2013-12" db="EMBL/GenBank/DDBJ databases">
        <authorList>
            <person name="Yu Y."/>
            <person name="Lee S."/>
            <person name="de Baynast K."/>
            <person name="Wissotski M."/>
            <person name="Liu L."/>
            <person name="Talag J."/>
            <person name="Goicoechea J."/>
            <person name="Angelova A."/>
            <person name="Jetty R."/>
            <person name="Kudrna D."/>
            <person name="Golser W."/>
            <person name="Rivera L."/>
            <person name="Zhang J."/>
            <person name="Wing R."/>
        </authorList>
    </citation>
    <scope>NUCLEOTIDE SEQUENCE</scope>
</reference>
<dbReference type="InterPro" id="IPR042197">
    <property type="entry name" value="Apaf_helical"/>
</dbReference>
<proteinExistence type="inferred from homology"/>
<dbReference type="Proteomes" id="UP000032180">
    <property type="component" value="Chromosome 5"/>
</dbReference>
<dbReference type="SUPFAM" id="SSF52540">
    <property type="entry name" value="P-loop containing nucleoside triphosphate hydrolases"/>
    <property type="match status" value="1"/>
</dbReference>
<evidence type="ECO:0000259" key="8">
    <source>
        <dbReference type="Pfam" id="PF00931"/>
    </source>
</evidence>
<dbReference type="FunFam" id="3.40.50.300:FF:001091">
    <property type="entry name" value="Probable disease resistance protein At1g61300"/>
    <property type="match status" value="1"/>
</dbReference>
<dbReference type="Gene3D" id="1.10.8.430">
    <property type="entry name" value="Helical domain of apoptotic protease-activating factors"/>
    <property type="match status" value="1"/>
</dbReference>
<dbReference type="Gene3D" id="1.10.10.10">
    <property type="entry name" value="Winged helix-like DNA-binding domain superfamily/Winged helix DNA-binding domain"/>
    <property type="match status" value="1"/>
</dbReference>
<dbReference type="GO" id="GO:0009626">
    <property type="term" value="P:plant-type hypersensitive response"/>
    <property type="evidence" value="ECO:0007669"/>
    <property type="project" value="UniProtKB-ARBA"/>
</dbReference>
<comment type="similarity">
    <text evidence="1">Belongs to the disease resistance NB-LRR family.</text>
</comment>
<reference evidence="12" key="3">
    <citation type="submission" date="2015-04" db="UniProtKB">
        <authorList>
            <consortium name="EnsemblPlants"/>
        </authorList>
    </citation>
    <scope>IDENTIFICATION</scope>
</reference>
<keyword evidence="4" id="KW-0547">Nucleotide-binding</keyword>
<sequence>MAEAVVFGILCKIGSILGSQLTQALAAHLGIEVSVFVEIESSVKQIRSEFRLMQAFLQDGQDVGSHGRQAETFLQEVQRISFEVEDILDEFVYLFSRKQAKSVRSFRNCFRKSGSVMSFHRLAVELKELQNRLQNLRNLKLQYNIDFSKESASSISYEDIQGRTLHGMMHSNKFVGFANERRVLQEMLMENKTSRSIISIWGMGGSGKTTLINTVSGSKAIKNRFGCLIWVTVSQTYEINEVMKRIIKCALKDACPANLENMNSAGVAAMLQRTLQGRTYMMILDDVWDTNVWYSLEALLDVNSIGSKVVITTRTNDVASLADDNHRLRLRGLDDAESWDLFCLWAFRHANDQTCPPRTERVARKILDKCEHLPLAITSVGNLLSFKRLDPLEWDKFHSELNWELDNCSNNQELSKVARLLSLSYKHLPSHLKNCFLLCSIFPEDYLIHGWRLCRLIISEGLVVQRNNRTQEEIAMEYVENLVDRCLLQVAIRYKLDMTLQLQMHDIVRELAISISAKDGFCRCIQSNAKTLVFDYEPRRLSIHGSSERAQLSINASRIRSFYQFDSDSMSNGQWMSRTARYLKILELASVPITTLPRDIGSLFNLHYLGLRRTKIKQLPESIGRLQNLQTLDIYLTEIGNLPRGITRLRMLRHLTAGKAVASYFGLEDAFTGAKIPSGSWQPLDLNVLTGISASSNLVEQLSNLTRLRALKLTDVKSIHHAKLFASIRKMQLLRTLRIETANSDEYVNLEDLYPAPWHLEILFLKGRLHDSVVDSKLFEASRLSLQQLTLKNSRMSIDPLPSLSCFCNLGFLGLFNHYTGENLVFQAGWFPKLHKLTLAELKNLNSIVIEQYSMPNLYNLSLICLTNLEYLPQGMEFLKSVEELSLVGMHQKFMEDVQDTSNEKVKHIAVIDYFDQSKGRWDRLSQVYGKDQDTKLQH</sequence>
<keyword evidence="13" id="KW-1185">Reference proteome</keyword>
<dbReference type="InterPro" id="IPR058922">
    <property type="entry name" value="WHD_DRP"/>
</dbReference>
<dbReference type="Pfam" id="PF18052">
    <property type="entry name" value="Rx_N"/>
    <property type="match status" value="1"/>
</dbReference>
<dbReference type="InterPro" id="IPR027417">
    <property type="entry name" value="P-loop_NTPase"/>
</dbReference>
<dbReference type="AlphaFoldDB" id="A0A0D9WFW4"/>
<dbReference type="GO" id="GO:0042742">
    <property type="term" value="P:defense response to bacterium"/>
    <property type="evidence" value="ECO:0007669"/>
    <property type="project" value="UniProtKB-ARBA"/>
</dbReference>
<evidence type="ECO:0000313" key="12">
    <source>
        <dbReference type="EnsemblPlants" id="LPERR05G11380.2"/>
    </source>
</evidence>
<keyword evidence="5" id="KW-0611">Plant defense</keyword>
<evidence type="ECO:0000259" key="10">
    <source>
        <dbReference type="Pfam" id="PF23559"/>
    </source>
</evidence>
<dbReference type="InterPro" id="IPR044974">
    <property type="entry name" value="Disease_R_plants"/>
</dbReference>
<evidence type="ECO:0008006" key="14">
    <source>
        <dbReference type="Google" id="ProtNLM"/>
    </source>
</evidence>
<accession>A0A0D9WFW4</accession>
<dbReference type="Gene3D" id="3.80.10.10">
    <property type="entry name" value="Ribonuclease Inhibitor"/>
    <property type="match status" value="1"/>
</dbReference>
<dbReference type="PANTHER" id="PTHR23155">
    <property type="entry name" value="DISEASE RESISTANCE PROTEIN RP"/>
    <property type="match status" value="1"/>
</dbReference>
<feature type="domain" description="Disease resistance N-terminal" evidence="9">
    <location>
        <begin position="20"/>
        <end position="105"/>
    </location>
</feature>
<evidence type="ECO:0000256" key="2">
    <source>
        <dbReference type="ARBA" id="ARBA00022614"/>
    </source>
</evidence>
<dbReference type="Pfam" id="PF23559">
    <property type="entry name" value="WHD_DRP"/>
    <property type="match status" value="1"/>
</dbReference>
<dbReference type="InterPro" id="IPR055414">
    <property type="entry name" value="LRR_R13L4/SHOC2-like"/>
</dbReference>
<evidence type="ECO:0000313" key="13">
    <source>
        <dbReference type="Proteomes" id="UP000032180"/>
    </source>
</evidence>
<keyword evidence="2" id="KW-0433">Leucine-rich repeat</keyword>
<feature type="domain" description="Disease resistance R13L4/SHOC-2-like LRR" evidence="11">
    <location>
        <begin position="559"/>
        <end position="899"/>
    </location>
</feature>
<dbReference type="Pfam" id="PF23598">
    <property type="entry name" value="LRR_14"/>
    <property type="match status" value="1"/>
</dbReference>
<dbReference type="PANTHER" id="PTHR23155:SF961">
    <property type="entry name" value="DISEASE RELATED PROTEIN 2"/>
    <property type="match status" value="1"/>
</dbReference>
<evidence type="ECO:0000259" key="9">
    <source>
        <dbReference type="Pfam" id="PF18052"/>
    </source>
</evidence>
<evidence type="ECO:0000256" key="1">
    <source>
        <dbReference type="ARBA" id="ARBA00008894"/>
    </source>
</evidence>
<dbReference type="InterPro" id="IPR041118">
    <property type="entry name" value="Rx_N"/>
</dbReference>
<feature type="domain" description="Disease resistance protein winged helix" evidence="10">
    <location>
        <begin position="441"/>
        <end position="512"/>
    </location>
</feature>
<evidence type="ECO:0000256" key="6">
    <source>
        <dbReference type="ARBA" id="ARBA00023054"/>
    </source>
</evidence>
<dbReference type="SUPFAM" id="SSF52058">
    <property type="entry name" value="L domain-like"/>
    <property type="match status" value="1"/>
</dbReference>
<organism evidence="12 13">
    <name type="scientific">Leersia perrieri</name>
    <dbReference type="NCBI Taxonomy" id="77586"/>
    <lineage>
        <taxon>Eukaryota</taxon>
        <taxon>Viridiplantae</taxon>
        <taxon>Streptophyta</taxon>
        <taxon>Embryophyta</taxon>
        <taxon>Tracheophyta</taxon>
        <taxon>Spermatophyta</taxon>
        <taxon>Magnoliopsida</taxon>
        <taxon>Liliopsida</taxon>
        <taxon>Poales</taxon>
        <taxon>Poaceae</taxon>
        <taxon>BOP clade</taxon>
        <taxon>Oryzoideae</taxon>
        <taxon>Oryzeae</taxon>
        <taxon>Oryzinae</taxon>
        <taxon>Leersia</taxon>
    </lineage>
</organism>
<evidence type="ECO:0000256" key="4">
    <source>
        <dbReference type="ARBA" id="ARBA00022741"/>
    </source>
</evidence>
<reference evidence="12 13" key="1">
    <citation type="submission" date="2012-08" db="EMBL/GenBank/DDBJ databases">
        <title>Oryza genome evolution.</title>
        <authorList>
            <person name="Wing R.A."/>
        </authorList>
    </citation>
    <scope>NUCLEOTIDE SEQUENCE</scope>
</reference>
<dbReference type="CDD" id="cd14798">
    <property type="entry name" value="RX-CC_like"/>
    <property type="match status" value="1"/>
</dbReference>
<keyword evidence="6 7" id="KW-0175">Coiled coil</keyword>
<dbReference type="InterPro" id="IPR032675">
    <property type="entry name" value="LRR_dom_sf"/>
</dbReference>
<dbReference type="Gramene" id="LPERR05G11380.2">
    <property type="protein sequence ID" value="LPERR05G11380.2"/>
    <property type="gene ID" value="LPERR05G11380"/>
</dbReference>
<feature type="domain" description="NB-ARC" evidence="8">
    <location>
        <begin position="184"/>
        <end position="349"/>
    </location>
</feature>
<dbReference type="GO" id="GO:0002758">
    <property type="term" value="P:innate immune response-activating signaling pathway"/>
    <property type="evidence" value="ECO:0007669"/>
    <property type="project" value="UniProtKB-ARBA"/>
</dbReference>
<dbReference type="STRING" id="77586.A0A0D9WFW4"/>
<dbReference type="FunFam" id="1.10.10.10:FF:000322">
    <property type="entry name" value="Probable disease resistance protein At1g63360"/>
    <property type="match status" value="1"/>
</dbReference>
<dbReference type="HOGENOM" id="CLU_000837_25_4_1"/>
<evidence type="ECO:0000259" key="11">
    <source>
        <dbReference type="Pfam" id="PF23598"/>
    </source>
</evidence>
<dbReference type="Gene3D" id="3.40.50.300">
    <property type="entry name" value="P-loop containing nucleotide triphosphate hydrolases"/>
    <property type="match status" value="1"/>
</dbReference>
<dbReference type="EnsemblPlants" id="LPERR05G11380.1">
    <property type="protein sequence ID" value="LPERR05G11380.1"/>
    <property type="gene ID" value="LPERR05G11380"/>
</dbReference>
<name>A0A0D9WFW4_9ORYZ</name>
<dbReference type="InterPro" id="IPR002182">
    <property type="entry name" value="NB-ARC"/>
</dbReference>
<dbReference type="InterPro" id="IPR038005">
    <property type="entry name" value="RX-like_CC"/>
</dbReference>
<dbReference type="Gene3D" id="1.20.5.4130">
    <property type="match status" value="1"/>
</dbReference>
<evidence type="ECO:0000256" key="3">
    <source>
        <dbReference type="ARBA" id="ARBA00022737"/>
    </source>
</evidence>
<protein>
    <recommendedName>
        <fullName evidence="14">NB-ARC domain-containing protein</fullName>
    </recommendedName>
</protein>
<feature type="coiled-coil region" evidence="7">
    <location>
        <begin position="119"/>
        <end position="146"/>
    </location>
</feature>
<dbReference type="InterPro" id="IPR036388">
    <property type="entry name" value="WH-like_DNA-bd_sf"/>
</dbReference>
<dbReference type="PRINTS" id="PR00364">
    <property type="entry name" value="DISEASERSIST"/>
</dbReference>
<dbReference type="Gramene" id="LPERR05G11380.1">
    <property type="protein sequence ID" value="LPERR05G11380.1"/>
    <property type="gene ID" value="LPERR05G11380"/>
</dbReference>
<dbReference type="GO" id="GO:0043531">
    <property type="term" value="F:ADP binding"/>
    <property type="evidence" value="ECO:0007669"/>
    <property type="project" value="InterPro"/>
</dbReference>